<evidence type="ECO:0000256" key="1">
    <source>
        <dbReference type="ARBA" id="ARBA00000085"/>
    </source>
</evidence>
<sequence>MEITTILPLISAIFVLVLGLIVFFKDSKSRLHLTFFFHSVAISFWLFATFMMFLNKGDVVKIIFWDRVVYAGVVFIPAFMYHFCLALANKKRDFYLSLAYVLSFFFLLISRTDMFVRDAFFYQWGVHTKAQVFHHLFLLYFGVYVVTGFYVIYQHYKNAISSIRHQQIKYSFIAFLFLFTIGPLAFLPAYGVGIYPFAYVSGVIFSIILSYAILRYRLMDIQIIARKIFIYAGVAVFAYFIFYFIAFLYNLFLGGIFTVKSYLAGIIVAPIFIFLLYRIEDTLRRLANKYFFFALYNYQETINQISKKLTYYTDLSEIISLISNTLKEVMGVREAEVVLINQNNKKEDALIKFLRSNPKPLIFEELDLELDELHTEEKAKKLKIVYEQMKKSDLSLCLPIISNDKLIGIIKLGSKIIGDPFSSEDLGLLATLSNQAGIAIDNAKMYEEIKDFSRTLQQKVDEQTKDLANTNTELEFANEKLKELDKQKTEFVSIASHQLRSPLTAIKGYSSMLLEGSFGKLSAKSREAVQIVFESSQKLVGVIEDFLNITRIELGKMKYEMSVLDMSKMVESTINELKPSISRRGLTISFSAEGGPFNILGDPSKLNQVFLNVIDNAIKYTEKGDIAVSISRRQEGGKNLIRFESKDIGVGIDADNLPKLFEKFIRADGAGKTNISGTGLGLFVAKQIVEAHNGKIWAESTGKGHGSTFIVELEEKKG</sequence>
<evidence type="ECO:0000313" key="10">
    <source>
        <dbReference type="Proteomes" id="UP000178481"/>
    </source>
</evidence>
<dbReference type="CDD" id="cd00082">
    <property type="entry name" value="HisKA"/>
    <property type="match status" value="1"/>
</dbReference>
<dbReference type="InterPro" id="IPR036890">
    <property type="entry name" value="HATPase_C_sf"/>
</dbReference>
<dbReference type="InterPro" id="IPR036097">
    <property type="entry name" value="HisK_dim/P_sf"/>
</dbReference>
<dbReference type="Pfam" id="PF01590">
    <property type="entry name" value="GAF"/>
    <property type="match status" value="1"/>
</dbReference>
<dbReference type="InterPro" id="IPR003661">
    <property type="entry name" value="HisK_dim/P_dom"/>
</dbReference>
<evidence type="ECO:0000256" key="4">
    <source>
        <dbReference type="ARBA" id="ARBA00022679"/>
    </source>
</evidence>
<dbReference type="SUPFAM" id="SSF55781">
    <property type="entry name" value="GAF domain-like"/>
    <property type="match status" value="1"/>
</dbReference>
<evidence type="ECO:0000256" key="3">
    <source>
        <dbReference type="ARBA" id="ARBA00022553"/>
    </source>
</evidence>
<dbReference type="PRINTS" id="PR00344">
    <property type="entry name" value="BCTRLSENSOR"/>
</dbReference>
<dbReference type="Gene3D" id="1.10.287.130">
    <property type="match status" value="1"/>
</dbReference>
<dbReference type="InterPro" id="IPR003018">
    <property type="entry name" value="GAF"/>
</dbReference>
<feature type="coiled-coil region" evidence="6">
    <location>
        <begin position="453"/>
        <end position="487"/>
    </location>
</feature>
<dbReference type="SMART" id="SM00388">
    <property type="entry name" value="HisKA"/>
    <property type="match status" value="1"/>
</dbReference>
<dbReference type="FunFam" id="3.30.565.10:FF:000006">
    <property type="entry name" value="Sensor histidine kinase WalK"/>
    <property type="match status" value="1"/>
</dbReference>
<dbReference type="SUPFAM" id="SSF47384">
    <property type="entry name" value="Homodimeric domain of signal transducing histidine kinase"/>
    <property type="match status" value="1"/>
</dbReference>
<evidence type="ECO:0000256" key="7">
    <source>
        <dbReference type="SAM" id="Phobius"/>
    </source>
</evidence>
<feature type="transmembrane region" description="Helical" evidence="7">
    <location>
        <begin position="261"/>
        <end position="279"/>
    </location>
</feature>
<dbReference type="EC" id="2.7.13.3" evidence="2"/>
<dbReference type="SMART" id="SM00065">
    <property type="entry name" value="GAF"/>
    <property type="match status" value="1"/>
</dbReference>
<reference evidence="9 10" key="1">
    <citation type="journal article" date="2016" name="Nat. Commun.">
        <title>Thousands of microbial genomes shed light on interconnected biogeochemical processes in an aquifer system.</title>
        <authorList>
            <person name="Anantharaman K."/>
            <person name="Brown C.T."/>
            <person name="Hug L.A."/>
            <person name="Sharon I."/>
            <person name="Castelle C.J."/>
            <person name="Probst A.J."/>
            <person name="Thomas B.C."/>
            <person name="Singh A."/>
            <person name="Wilkins M.J."/>
            <person name="Karaoz U."/>
            <person name="Brodie E.L."/>
            <person name="Williams K.H."/>
            <person name="Hubbard S.S."/>
            <person name="Banfield J.F."/>
        </authorList>
    </citation>
    <scope>NUCLEOTIDE SEQUENCE [LARGE SCALE GENOMIC DNA]</scope>
</reference>
<gene>
    <name evidence="9" type="ORF">A2607_01510</name>
</gene>
<proteinExistence type="predicted"/>
<dbReference type="InterPro" id="IPR005467">
    <property type="entry name" value="His_kinase_dom"/>
</dbReference>
<dbReference type="Pfam" id="PF16927">
    <property type="entry name" value="HisKA_7TM"/>
    <property type="match status" value="1"/>
</dbReference>
<dbReference type="SMART" id="SM00387">
    <property type="entry name" value="HATPase_c"/>
    <property type="match status" value="1"/>
</dbReference>
<feature type="transmembrane region" description="Helical" evidence="7">
    <location>
        <begin position="197"/>
        <end position="216"/>
    </location>
</feature>
<evidence type="ECO:0000259" key="8">
    <source>
        <dbReference type="PROSITE" id="PS50109"/>
    </source>
</evidence>
<dbReference type="Proteomes" id="UP000178481">
    <property type="component" value="Unassembled WGS sequence"/>
</dbReference>
<feature type="transmembrane region" description="Helical" evidence="7">
    <location>
        <begin position="94"/>
        <end position="112"/>
    </location>
</feature>
<keyword evidence="6" id="KW-0175">Coiled coil</keyword>
<keyword evidence="7" id="KW-1133">Transmembrane helix</keyword>
<dbReference type="InterPro" id="IPR031621">
    <property type="entry name" value="HisKA_7TM"/>
</dbReference>
<dbReference type="Pfam" id="PF02518">
    <property type="entry name" value="HATPase_c"/>
    <property type="match status" value="1"/>
</dbReference>
<dbReference type="InterPro" id="IPR004358">
    <property type="entry name" value="Sig_transdc_His_kin-like_C"/>
</dbReference>
<dbReference type="EMBL" id="MHTI01000034">
    <property type="protein sequence ID" value="OHA58142.1"/>
    <property type="molecule type" value="Genomic_DNA"/>
</dbReference>
<dbReference type="AlphaFoldDB" id="A0A1G2QDU0"/>
<keyword evidence="4" id="KW-0808">Transferase</keyword>
<dbReference type="InterPro" id="IPR029016">
    <property type="entry name" value="GAF-like_dom_sf"/>
</dbReference>
<evidence type="ECO:0000313" key="9">
    <source>
        <dbReference type="EMBL" id="OHA58142.1"/>
    </source>
</evidence>
<feature type="transmembrane region" description="Helical" evidence="7">
    <location>
        <begin position="132"/>
        <end position="152"/>
    </location>
</feature>
<evidence type="ECO:0000256" key="6">
    <source>
        <dbReference type="SAM" id="Coils"/>
    </source>
</evidence>
<feature type="domain" description="Histidine kinase" evidence="8">
    <location>
        <begin position="494"/>
        <end position="717"/>
    </location>
</feature>
<keyword evidence="7" id="KW-0472">Membrane</keyword>
<keyword evidence="5" id="KW-0418">Kinase</keyword>
<dbReference type="PROSITE" id="PS50109">
    <property type="entry name" value="HIS_KIN"/>
    <property type="match status" value="1"/>
</dbReference>
<dbReference type="SUPFAM" id="SSF55874">
    <property type="entry name" value="ATPase domain of HSP90 chaperone/DNA topoisomerase II/histidine kinase"/>
    <property type="match status" value="1"/>
</dbReference>
<evidence type="ECO:0000256" key="5">
    <source>
        <dbReference type="ARBA" id="ARBA00022777"/>
    </source>
</evidence>
<dbReference type="Gene3D" id="3.30.450.40">
    <property type="match status" value="1"/>
</dbReference>
<dbReference type="GO" id="GO:0009927">
    <property type="term" value="F:histidine phosphotransfer kinase activity"/>
    <property type="evidence" value="ECO:0007669"/>
    <property type="project" value="TreeGrafter"/>
</dbReference>
<dbReference type="GO" id="GO:0000155">
    <property type="term" value="F:phosphorelay sensor kinase activity"/>
    <property type="evidence" value="ECO:0007669"/>
    <property type="project" value="InterPro"/>
</dbReference>
<feature type="transmembrane region" description="Helical" evidence="7">
    <location>
        <begin position="6"/>
        <end position="24"/>
    </location>
</feature>
<accession>A0A1G2QDU0</accession>
<dbReference type="InterPro" id="IPR003594">
    <property type="entry name" value="HATPase_dom"/>
</dbReference>
<protein>
    <recommendedName>
        <fullName evidence="2">histidine kinase</fullName>
        <ecNumber evidence="2">2.7.13.3</ecNumber>
    </recommendedName>
</protein>
<comment type="caution">
    <text evidence="9">The sequence shown here is derived from an EMBL/GenBank/DDBJ whole genome shotgun (WGS) entry which is preliminary data.</text>
</comment>
<dbReference type="Gene3D" id="3.30.565.10">
    <property type="entry name" value="Histidine kinase-like ATPase, C-terminal domain"/>
    <property type="match status" value="1"/>
</dbReference>
<comment type="catalytic activity">
    <reaction evidence="1">
        <text>ATP + protein L-histidine = ADP + protein N-phospho-L-histidine.</text>
        <dbReference type="EC" id="2.7.13.3"/>
    </reaction>
</comment>
<feature type="transmembrane region" description="Helical" evidence="7">
    <location>
        <begin position="68"/>
        <end position="87"/>
    </location>
</feature>
<dbReference type="PANTHER" id="PTHR43047">
    <property type="entry name" value="TWO-COMPONENT HISTIDINE PROTEIN KINASE"/>
    <property type="match status" value="1"/>
</dbReference>
<feature type="transmembrane region" description="Helical" evidence="7">
    <location>
        <begin position="228"/>
        <end position="249"/>
    </location>
</feature>
<name>A0A1G2QDU0_9BACT</name>
<feature type="transmembrane region" description="Helical" evidence="7">
    <location>
        <begin position="172"/>
        <end position="191"/>
    </location>
</feature>
<dbReference type="Pfam" id="PF00512">
    <property type="entry name" value="HisKA"/>
    <property type="match status" value="1"/>
</dbReference>
<keyword evidence="7" id="KW-0812">Transmembrane</keyword>
<dbReference type="GO" id="GO:0005886">
    <property type="term" value="C:plasma membrane"/>
    <property type="evidence" value="ECO:0007669"/>
    <property type="project" value="TreeGrafter"/>
</dbReference>
<keyword evidence="3" id="KW-0597">Phosphoprotein</keyword>
<dbReference type="PANTHER" id="PTHR43047:SF72">
    <property type="entry name" value="OSMOSENSING HISTIDINE PROTEIN KINASE SLN1"/>
    <property type="match status" value="1"/>
</dbReference>
<organism evidence="9 10">
    <name type="scientific">Candidatus Vogelbacteria bacterium RIFOXYD1_FULL_42_15</name>
    <dbReference type="NCBI Taxonomy" id="1802437"/>
    <lineage>
        <taxon>Bacteria</taxon>
        <taxon>Candidatus Vogeliibacteriota</taxon>
    </lineage>
</organism>
<feature type="transmembrane region" description="Helical" evidence="7">
    <location>
        <begin position="31"/>
        <end position="53"/>
    </location>
</feature>
<evidence type="ECO:0000256" key="2">
    <source>
        <dbReference type="ARBA" id="ARBA00012438"/>
    </source>
</evidence>